<keyword evidence="2" id="KW-1185">Reference proteome</keyword>
<sequence length="83" mass="9313">MLVRQLMVSSAVERSTARELWRLWRRWGRVSSGYSSRSWSRSAAAGCSMGRFGWGGGRWTARVRGDEFTGFQRREAGGRGGPS</sequence>
<evidence type="ECO:0000313" key="1">
    <source>
        <dbReference type="EMBL" id="QRD00827.1"/>
    </source>
</evidence>
<dbReference type="Proteomes" id="UP000663193">
    <property type="component" value="Chromosome 11"/>
</dbReference>
<organism evidence="1 2">
    <name type="scientific">Phaeosphaeria nodorum (strain SN15 / ATCC MYA-4574 / FGSC 10173)</name>
    <name type="common">Glume blotch fungus</name>
    <name type="synonym">Parastagonospora nodorum</name>
    <dbReference type="NCBI Taxonomy" id="321614"/>
    <lineage>
        <taxon>Eukaryota</taxon>
        <taxon>Fungi</taxon>
        <taxon>Dikarya</taxon>
        <taxon>Ascomycota</taxon>
        <taxon>Pezizomycotina</taxon>
        <taxon>Dothideomycetes</taxon>
        <taxon>Pleosporomycetidae</taxon>
        <taxon>Pleosporales</taxon>
        <taxon>Pleosporineae</taxon>
        <taxon>Phaeosphaeriaceae</taxon>
        <taxon>Parastagonospora</taxon>
    </lineage>
</organism>
<reference evidence="2" key="1">
    <citation type="journal article" date="2021" name="BMC Genomics">
        <title>Chromosome-level genome assembly and manually-curated proteome of model necrotroph Parastagonospora nodorum Sn15 reveals a genome-wide trove of candidate effector homologs, and redundancy of virulence-related functions within an accessory chromosome.</title>
        <authorList>
            <person name="Bertazzoni S."/>
            <person name="Jones D.A.B."/>
            <person name="Phan H.T."/>
            <person name="Tan K.-C."/>
            <person name="Hane J.K."/>
        </authorList>
    </citation>
    <scope>NUCLEOTIDE SEQUENCE [LARGE SCALE GENOMIC DNA]</scope>
    <source>
        <strain evidence="2">SN15 / ATCC MYA-4574 / FGSC 10173)</strain>
    </source>
</reference>
<proteinExistence type="predicted"/>
<gene>
    <name evidence="1" type="ORF">JI435_415870</name>
</gene>
<dbReference type="AlphaFoldDB" id="A0A7U2F8W1"/>
<dbReference type="VEuPathDB" id="FungiDB:JI435_415870"/>
<evidence type="ECO:0000313" key="2">
    <source>
        <dbReference type="Proteomes" id="UP000663193"/>
    </source>
</evidence>
<accession>A0A7U2F8W1</accession>
<protein>
    <submittedName>
        <fullName evidence="1">Uncharacterized protein</fullName>
    </submittedName>
</protein>
<name>A0A7U2F8W1_PHANO</name>
<dbReference type="EMBL" id="CP069033">
    <property type="protein sequence ID" value="QRD00827.1"/>
    <property type="molecule type" value="Genomic_DNA"/>
</dbReference>